<evidence type="ECO:0000256" key="5">
    <source>
        <dbReference type="ARBA" id="ARBA00023124"/>
    </source>
</evidence>
<keyword evidence="6" id="KW-0238">DNA-binding</keyword>
<dbReference type="InterPro" id="IPR036590">
    <property type="entry name" value="SRAP-like"/>
</dbReference>
<keyword evidence="10" id="KW-1185">Reference proteome</keyword>
<dbReference type="RefSeq" id="WP_304560383.1">
    <property type="nucleotide sequence ID" value="NZ_JAUQSZ010000003.1"/>
</dbReference>
<dbReference type="SUPFAM" id="SSF143081">
    <property type="entry name" value="BB1717-like"/>
    <property type="match status" value="1"/>
</dbReference>
<sequence length="199" mass="22767">MCNDYRLNVDLDTIAGDFSALRIKIDFPEGAPNIAAREDIKITEIAPIVRAGSHPDKVDLVQRRWSWPSPSKKPVYNFQSENRSFDENRCLILADGFYEFTDPEPVEGAPKKRLKDKWLFTMRGHRLFAIAGIYRRHPEVGEAFTMLTVAPGPDIKPYHDRQIVVLPREDWARWLNPVYPAADLLKPAPAGSLEVTRIR</sequence>
<evidence type="ECO:0000256" key="7">
    <source>
        <dbReference type="ARBA" id="ARBA00023239"/>
    </source>
</evidence>
<evidence type="ECO:0000313" key="10">
    <source>
        <dbReference type="Proteomes" id="UP001176468"/>
    </source>
</evidence>
<dbReference type="InterPro" id="IPR003738">
    <property type="entry name" value="SRAP"/>
</dbReference>
<dbReference type="GO" id="GO:0016787">
    <property type="term" value="F:hydrolase activity"/>
    <property type="evidence" value="ECO:0007669"/>
    <property type="project" value="UniProtKB-KW"/>
</dbReference>
<dbReference type="EC" id="3.4.-.-" evidence="8"/>
<dbReference type="Proteomes" id="UP001176468">
    <property type="component" value="Unassembled WGS sequence"/>
</dbReference>
<evidence type="ECO:0000256" key="2">
    <source>
        <dbReference type="ARBA" id="ARBA00022670"/>
    </source>
</evidence>
<keyword evidence="7" id="KW-0456">Lyase</keyword>
<accession>A0ABT8ZYS5</accession>
<evidence type="ECO:0000256" key="6">
    <source>
        <dbReference type="ARBA" id="ARBA00023125"/>
    </source>
</evidence>
<proteinExistence type="inferred from homology"/>
<comment type="caution">
    <text evidence="9">The sequence shown here is derived from an EMBL/GenBank/DDBJ whole genome shotgun (WGS) entry which is preliminary data.</text>
</comment>
<reference evidence="9" key="1">
    <citation type="submission" date="2023-07" db="EMBL/GenBank/DDBJ databases">
        <authorList>
            <person name="Kim M.K."/>
        </authorList>
    </citation>
    <scope>NUCLEOTIDE SEQUENCE</scope>
    <source>
        <strain evidence="9">CA1-15</strain>
    </source>
</reference>
<evidence type="ECO:0000313" key="9">
    <source>
        <dbReference type="EMBL" id="MDO7841926.1"/>
    </source>
</evidence>
<evidence type="ECO:0000256" key="8">
    <source>
        <dbReference type="RuleBase" id="RU364100"/>
    </source>
</evidence>
<dbReference type="PANTHER" id="PTHR13604:SF0">
    <property type="entry name" value="ABASIC SITE PROCESSING PROTEIN HMCES"/>
    <property type="match status" value="1"/>
</dbReference>
<keyword evidence="4 8" id="KW-0378">Hydrolase</keyword>
<comment type="similarity">
    <text evidence="1 8">Belongs to the SOS response-associated peptidase family.</text>
</comment>
<gene>
    <name evidence="9" type="ORF">Q5H94_06285</name>
</gene>
<dbReference type="EMBL" id="JAUQSZ010000003">
    <property type="protein sequence ID" value="MDO7841926.1"/>
    <property type="molecule type" value="Genomic_DNA"/>
</dbReference>
<dbReference type="Gene3D" id="3.90.1680.10">
    <property type="entry name" value="SOS response associated peptidase-like"/>
    <property type="match status" value="1"/>
</dbReference>
<keyword evidence="2 8" id="KW-0645">Protease</keyword>
<evidence type="ECO:0000256" key="4">
    <source>
        <dbReference type="ARBA" id="ARBA00022801"/>
    </source>
</evidence>
<protein>
    <recommendedName>
        <fullName evidence="8">Abasic site processing protein</fullName>
        <ecNumber evidence="8">3.4.-.-</ecNumber>
    </recommendedName>
</protein>
<dbReference type="Pfam" id="PF02586">
    <property type="entry name" value="SRAP"/>
    <property type="match status" value="1"/>
</dbReference>
<evidence type="ECO:0000256" key="1">
    <source>
        <dbReference type="ARBA" id="ARBA00008136"/>
    </source>
</evidence>
<organism evidence="9 10">
    <name type="scientific">Sphingomonas immobilis</name>
    <dbReference type="NCBI Taxonomy" id="3063997"/>
    <lineage>
        <taxon>Bacteria</taxon>
        <taxon>Pseudomonadati</taxon>
        <taxon>Pseudomonadota</taxon>
        <taxon>Alphaproteobacteria</taxon>
        <taxon>Sphingomonadales</taxon>
        <taxon>Sphingomonadaceae</taxon>
        <taxon>Sphingomonas</taxon>
    </lineage>
</organism>
<keyword evidence="5" id="KW-0190">Covalent protein-DNA linkage</keyword>
<name>A0ABT8ZYS5_9SPHN</name>
<keyword evidence="3" id="KW-0227">DNA damage</keyword>
<dbReference type="PANTHER" id="PTHR13604">
    <property type="entry name" value="DC12-RELATED"/>
    <property type="match status" value="1"/>
</dbReference>
<evidence type="ECO:0000256" key="3">
    <source>
        <dbReference type="ARBA" id="ARBA00022763"/>
    </source>
</evidence>